<dbReference type="HOGENOM" id="CLU_3187254_0_0_10"/>
<accession>E6K5I5</accession>
<dbReference type="Proteomes" id="UP000003112">
    <property type="component" value="Unassembled WGS sequence"/>
</dbReference>
<gene>
    <name evidence="1" type="ORF">HMPREF6485_0825</name>
</gene>
<protein>
    <submittedName>
        <fullName evidence="1">Uncharacterized protein</fullName>
    </submittedName>
</protein>
<comment type="caution">
    <text evidence="1">The sequence shown here is derived from an EMBL/GenBank/DDBJ whole genome shotgun (WGS) entry which is preliminary data.</text>
</comment>
<keyword evidence="2" id="KW-1185">Reference proteome</keyword>
<reference evidence="1 2" key="1">
    <citation type="submission" date="2010-10" db="EMBL/GenBank/DDBJ databases">
        <authorList>
            <person name="Muzny D."/>
            <person name="Qin X."/>
            <person name="Deng J."/>
            <person name="Jiang H."/>
            <person name="Liu Y."/>
            <person name="Qu J."/>
            <person name="Song X.-Z."/>
            <person name="Zhang L."/>
            <person name="Thornton R."/>
            <person name="Coyle M."/>
            <person name="Francisco L."/>
            <person name="Jackson L."/>
            <person name="Javaid M."/>
            <person name="Korchina V."/>
            <person name="Kovar C."/>
            <person name="Mata R."/>
            <person name="Mathew T."/>
            <person name="Ngo R."/>
            <person name="Nguyen L."/>
            <person name="Nguyen N."/>
            <person name="Okwuonu G."/>
            <person name="Ongeri F."/>
            <person name="Pham C."/>
            <person name="Simmons D."/>
            <person name="Wilczek-Boney K."/>
            <person name="Hale W."/>
            <person name="Jakkamsetti A."/>
            <person name="Pham P."/>
            <person name="Ruth R."/>
            <person name="San Lucas F."/>
            <person name="Warren J."/>
            <person name="Zhang J."/>
            <person name="Zhao Z."/>
            <person name="Zhou C."/>
            <person name="Zhu D."/>
            <person name="Lee S."/>
            <person name="Bess C."/>
            <person name="Blankenburg K."/>
            <person name="Forbes L."/>
            <person name="Fu Q."/>
            <person name="Gubbala S."/>
            <person name="Hirani K."/>
            <person name="Jayaseelan J.C."/>
            <person name="Lara F."/>
            <person name="Munidasa M."/>
            <person name="Palculict T."/>
            <person name="Patil S."/>
            <person name="Pu L.-L."/>
            <person name="Saada N."/>
            <person name="Tang L."/>
            <person name="Weissenberger G."/>
            <person name="Zhu Y."/>
            <person name="Hemphill L."/>
            <person name="Shang Y."/>
            <person name="Youmans B."/>
            <person name="Ayvaz T."/>
            <person name="Ross M."/>
            <person name="Santibanez J."/>
            <person name="Aqrawi P."/>
            <person name="Gross S."/>
            <person name="Joshi V."/>
            <person name="Fowler G."/>
            <person name="Nazareth L."/>
            <person name="Reid J."/>
            <person name="Worley K."/>
            <person name="Petrosino J."/>
            <person name="Highlander S."/>
            <person name="Gibbs R."/>
        </authorList>
    </citation>
    <scope>NUCLEOTIDE SEQUENCE [LARGE SCALE GENOMIC DNA]</scope>
    <source>
        <strain evidence="1 2">ATCC 33574</strain>
    </source>
</reference>
<dbReference type="STRING" id="873513.HMPREF6485_0825"/>
<organism evidence="1 2">
    <name type="scientific">Segatella buccae ATCC 33574</name>
    <dbReference type="NCBI Taxonomy" id="873513"/>
    <lineage>
        <taxon>Bacteria</taxon>
        <taxon>Pseudomonadati</taxon>
        <taxon>Bacteroidota</taxon>
        <taxon>Bacteroidia</taxon>
        <taxon>Bacteroidales</taxon>
        <taxon>Prevotellaceae</taxon>
        <taxon>Segatella</taxon>
    </lineage>
</organism>
<evidence type="ECO:0000313" key="2">
    <source>
        <dbReference type="Proteomes" id="UP000003112"/>
    </source>
</evidence>
<name>E6K5I5_9BACT</name>
<dbReference type="EMBL" id="AEPD01000017">
    <property type="protein sequence ID" value="EFU31109.1"/>
    <property type="molecule type" value="Genomic_DNA"/>
</dbReference>
<sequence length="46" mass="5353">MSASFFLRKLHIRGVSVLSADFQAFIYADGGHLPVVFRHRFRMKSR</sequence>
<dbReference type="AlphaFoldDB" id="E6K5I5"/>
<proteinExistence type="predicted"/>
<evidence type="ECO:0000313" key="1">
    <source>
        <dbReference type="EMBL" id="EFU31109.1"/>
    </source>
</evidence>